<reference evidence="2" key="1">
    <citation type="journal article" date="2020" name="Fungal Divers.">
        <title>Resolving the Mortierellaceae phylogeny through synthesis of multi-gene phylogenetics and phylogenomics.</title>
        <authorList>
            <person name="Vandepol N."/>
            <person name="Liber J."/>
            <person name="Desiro A."/>
            <person name="Na H."/>
            <person name="Kennedy M."/>
            <person name="Barry K."/>
            <person name="Grigoriev I.V."/>
            <person name="Miller A.N."/>
            <person name="O'Donnell K."/>
            <person name="Stajich J.E."/>
            <person name="Bonito G."/>
        </authorList>
    </citation>
    <scope>NUCLEOTIDE SEQUENCE</scope>
    <source>
        <strain evidence="2">BC1065</strain>
    </source>
</reference>
<feature type="compositionally biased region" description="Acidic residues" evidence="1">
    <location>
        <begin position="66"/>
        <end position="87"/>
    </location>
</feature>
<feature type="non-terminal residue" evidence="2">
    <location>
        <position position="144"/>
    </location>
</feature>
<proteinExistence type="predicted"/>
<accession>A0A9P6PJ38</accession>
<feature type="compositionally biased region" description="Basic and acidic residues" evidence="1">
    <location>
        <begin position="19"/>
        <end position="29"/>
    </location>
</feature>
<dbReference type="EMBL" id="JAAAJB010001350">
    <property type="protein sequence ID" value="KAG0248163.1"/>
    <property type="molecule type" value="Genomic_DNA"/>
</dbReference>
<name>A0A9P6PJ38_9FUNG</name>
<organism evidence="2 3">
    <name type="scientific">Actinomortierella ambigua</name>
    <dbReference type="NCBI Taxonomy" id="1343610"/>
    <lineage>
        <taxon>Eukaryota</taxon>
        <taxon>Fungi</taxon>
        <taxon>Fungi incertae sedis</taxon>
        <taxon>Mucoromycota</taxon>
        <taxon>Mortierellomycotina</taxon>
        <taxon>Mortierellomycetes</taxon>
        <taxon>Mortierellales</taxon>
        <taxon>Mortierellaceae</taxon>
        <taxon>Actinomortierella</taxon>
    </lineage>
</organism>
<evidence type="ECO:0000313" key="3">
    <source>
        <dbReference type="Proteomes" id="UP000807716"/>
    </source>
</evidence>
<gene>
    <name evidence="2" type="ORF">DFQ27_001128</name>
</gene>
<sequence>MATPFGFSSGLFGQPLKMPADRLKLRDGGGETWSAPSSVGGSPAPSSVGSPVGSPLCLPVLPDLPDYTDSEDEQDEVEKAEQEDDEGVGSYGQRDGDDEDGQSFTEGSVVMVTDDDEVEGHAGSYDAYGSGLSHKMSTMSAQWP</sequence>
<evidence type="ECO:0000313" key="2">
    <source>
        <dbReference type="EMBL" id="KAG0248163.1"/>
    </source>
</evidence>
<evidence type="ECO:0000256" key="1">
    <source>
        <dbReference type="SAM" id="MobiDB-lite"/>
    </source>
</evidence>
<feature type="compositionally biased region" description="Polar residues" evidence="1">
    <location>
        <begin position="135"/>
        <end position="144"/>
    </location>
</feature>
<dbReference type="AlphaFoldDB" id="A0A9P6PJ38"/>
<keyword evidence="3" id="KW-1185">Reference proteome</keyword>
<comment type="caution">
    <text evidence="2">The sequence shown here is derived from an EMBL/GenBank/DDBJ whole genome shotgun (WGS) entry which is preliminary data.</text>
</comment>
<feature type="compositionally biased region" description="Low complexity" evidence="1">
    <location>
        <begin position="34"/>
        <end position="65"/>
    </location>
</feature>
<dbReference type="Proteomes" id="UP000807716">
    <property type="component" value="Unassembled WGS sequence"/>
</dbReference>
<protein>
    <submittedName>
        <fullName evidence="2">Uncharacterized protein</fullName>
    </submittedName>
</protein>
<feature type="region of interest" description="Disordered" evidence="1">
    <location>
        <begin position="1"/>
        <end position="144"/>
    </location>
</feature>